<organism evidence="1 2">
    <name type="scientific">Agaribacillus aureus</name>
    <dbReference type="NCBI Taxonomy" id="3051825"/>
    <lineage>
        <taxon>Bacteria</taxon>
        <taxon>Pseudomonadati</taxon>
        <taxon>Bacteroidota</taxon>
        <taxon>Cytophagia</taxon>
        <taxon>Cytophagales</taxon>
        <taxon>Splendidivirgaceae</taxon>
        <taxon>Agaribacillus</taxon>
    </lineage>
</organism>
<name>A0ABT8LIR5_9BACT</name>
<dbReference type="EMBL" id="JAUJEB010000013">
    <property type="protein sequence ID" value="MDN5217081.1"/>
    <property type="molecule type" value="Genomic_DNA"/>
</dbReference>
<dbReference type="Proteomes" id="UP001172083">
    <property type="component" value="Unassembled WGS sequence"/>
</dbReference>
<dbReference type="RefSeq" id="WP_346762418.1">
    <property type="nucleotide sequence ID" value="NZ_JAUJEB010000013.1"/>
</dbReference>
<evidence type="ECO:0000313" key="1">
    <source>
        <dbReference type="EMBL" id="MDN5217081.1"/>
    </source>
</evidence>
<evidence type="ECO:0008006" key="3">
    <source>
        <dbReference type="Google" id="ProtNLM"/>
    </source>
</evidence>
<comment type="caution">
    <text evidence="1">The sequence shown here is derived from an EMBL/GenBank/DDBJ whole genome shotgun (WGS) entry which is preliminary data.</text>
</comment>
<gene>
    <name evidence="1" type="ORF">QQ020_33730</name>
</gene>
<sequence length="281" mass="31252">MKAFKRFFKYCLFSGTLLHLMSCETDEQGPEDFFDRDGFTVELSAEKTLGHGQYRASAESGDVVSVDVITTSQDNLTALKITKTVNLAVDATFGNSGSLVVDATGSDFTYNFSYATDTADVDQFIGFTFEATDAAGKKEVSDLTLNVTLSPRDNLPRRRWALTSILHVNQGNLEVIKECEKDNSMLLNADSTIVIDYGADTGAGDCLFDGFNIYDKWYLTADEKQFTWEFHGLFDPSTTVETFEVRTLTTDELGLELEVDLTVFGLGIETFLYTYKAVPRE</sequence>
<evidence type="ECO:0000313" key="2">
    <source>
        <dbReference type="Proteomes" id="UP001172083"/>
    </source>
</evidence>
<keyword evidence="2" id="KW-1185">Reference proteome</keyword>
<proteinExistence type="predicted"/>
<reference evidence="1" key="1">
    <citation type="submission" date="2023-06" db="EMBL/GenBank/DDBJ databases">
        <title>Genomic of Agaribacillus aureum.</title>
        <authorList>
            <person name="Wang G."/>
        </authorList>
    </citation>
    <scope>NUCLEOTIDE SEQUENCE</scope>
    <source>
        <strain evidence="1">BMA12</strain>
    </source>
</reference>
<protein>
    <recommendedName>
        <fullName evidence="3">Lipoprotein</fullName>
    </recommendedName>
</protein>
<accession>A0ABT8LIR5</accession>